<evidence type="ECO:0000256" key="9">
    <source>
        <dbReference type="ARBA" id="ARBA00022989"/>
    </source>
</evidence>
<keyword evidence="4 13" id="KW-0812">Transmembrane</keyword>
<evidence type="ECO:0000256" key="6">
    <source>
        <dbReference type="ARBA" id="ARBA00022741"/>
    </source>
</evidence>
<evidence type="ECO:0000256" key="3">
    <source>
        <dbReference type="ARBA" id="ARBA00022679"/>
    </source>
</evidence>
<name>A0ABR2F5K0_9ROSI</name>
<dbReference type="InterPro" id="IPR001245">
    <property type="entry name" value="Ser-Thr/Tyr_kinase_cat_dom"/>
</dbReference>
<protein>
    <submittedName>
        <fullName evidence="16">Uncharacterized protein</fullName>
    </submittedName>
</protein>
<dbReference type="Proteomes" id="UP001472677">
    <property type="component" value="Unassembled WGS sequence"/>
</dbReference>
<feature type="domain" description="Serine-threonine/tyrosine-protein kinase catalytic" evidence="14">
    <location>
        <begin position="293"/>
        <end position="397"/>
    </location>
</feature>
<evidence type="ECO:0000256" key="7">
    <source>
        <dbReference type="ARBA" id="ARBA00022777"/>
    </source>
</evidence>
<evidence type="ECO:0000259" key="14">
    <source>
        <dbReference type="Pfam" id="PF07714"/>
    </source>
</evidence>
<sequence length="455" mass="50591">MLCLQRYATGCLSLCSSITDDSNGSCSGIGCCQTSIPKGVKSYNITLESYDNHADVLPENPCSYAFVAENDNYTFSSSDIRGFDFRDKQFPVTLEWTIGNTSCNEAKMDTMNFGCKENSDYVDSENNSGYFCKCLDGYEGNPYPSNGCQGDGRKNGTGCSPNKDQSKSSTLIDVALCTSIGLLGLLLGIVFLYWMLKRKQISKLRQEYFQKNGGILLREELSRRQGYREDVKVFAPEELEKATNNYHGSRILGQGGQGTVYKGILADNRVVAIKKLIPSEEAQITTIVQGTFGYLDPEYMLTSLLTEKSNVYSFGVVLIELLTGQKAVCFKRSEEKRVLAMYFVSSMKEDRLLDLLDHRVLNDENIEQLKEVAGVARRCVRVKGEERPTMKEVAHELAGLQAVPKHPWSESKLMGEEGEYLLGELNTTYEDGATSSSMGYDSINNKTAFELDGAR</sequence>
<evidence type="ECO:0000256" key="10">
    <source>
        <dbReference type="ARBA" id="ARBA00023136"/>
    </source>
</evidence>
<keyword evidence="9 13" id="KW-1133">Transmembrane helix</keyword>
<evidence type="ECO:0000256" key="11">
    <source>
        <dbReference type="ARBA" id="ARBA00023157"/>
    </source>
</evidence>
<dbReference type="InterPro" id="IPR013695">
    <property type="entry name" value="WAK"/>
</dbReference>
<proteinExistence type="predicted"/>
<gene>
    <name evidence="16" type="ORF">V6N12_028350</name>
</gene>
<keyword evidence="8" id="KW-0067">ATP-binding</keyword>
<keyword evidence="3" id="KW-0808">Transferase</keyword>
<dbReference type="EMBL" id="JBBPBM010000008">
    <property type="protein sequence ID" value="KAK8572295.1"/>
    <property type="molecule type" value="Genomic_DNA"/>
</dbReference>
<keyword evidence="12" id="KW-0325">Glycoprotein</keyword>
<evidence type="ECO:0000313" key="17">
    <source>
        <dbReference type="Proteomes" id="UP001472677"/>
    </source>
</evidence>
<dbReference type="SUPFAM" id="SSF56112">
    <property type="entry name" value="Protein kinase-like (PK-like)"/>
    <property type="match status" value="1"/>
</dbReference>
<evidence type="ECO:0000256" key="12">
    <source>
        <dbReference type="ARBA" id="ARBA00023180"/>
    </source>
</evidence>
<keyword evidence="6" id="KW-0547">Nucleotide-binding</keyword>
<organism evidence="16 17">
    <name type="scientific">Hibiscus sabdariffa</name>
    <name type="common">roselle</name>
    <dbReference type="NCBI Taxonomy" id="183260"/>
    <lineage>
        <taxon>Eukaryota</taxon>
        <taxon>Viridiplantae</taxon>
        <taxon>Streptophyta</taxon>
        <taxon>Embryophyta</taxon>
        <taxon>Tracheophyta</taxon>
        <taxon>Spermatophyta</taxon>
        <taxon>Magnoliopsida</taxon>
        <taxon>eudicotyledons</taxon>
        <taxon>Gunneridae</taxon>
        <taxon>Pentapetalae</taxon>
        <taxon>rosids</taxon>
        <taxon>malvids</taxon>
        <taxon>Malvales</taxon>
        <taxon>Malvaceae</taxon>
        <taxon>Malvoideae</taxon>
        <taxon>Hibiscus</taxon>
    </lineage>
</organism>
<feature type="domain" description="Wall-associated receptor kinase" evidence="15">
    <location>
        <begin position="24"/>
        <end position="98"/>
    </location>
</feature>
<evidence type="ECO:0000259" key="15">
    <source>
        <dbReference type="Pfam" id="PF08488"/>
    </source>
</evidence>
<dbReference type="Pfam" id="PF07714">
    <property type="entry name" value="PK_Tyr_Ser-Thr"/>
    <property type="match status" value="1"/>
</dbReference>
<evidence type="ECO:0000256" key="13">
    <source>
        <dbReference type="SAM" id="Phobius"/>
    </source>
</evidence>
<evidence type="ECO:0000313" key="16">
    <source>
        <dbReference type="EMBL" id="KAK8572295.1"/>
    </source>
</evidence>
<comment type="subcellular location">
    <subcellularLocation>
        <location evidence="1">Membrane</location>
        <topology evidence="1">Single-pass type I membrane protein</topology>
    </subcellularLocation>
</comment>
<keyword evidence="11" id="KW-1015">Disulfide bond</keyword>
<keyword evidence="17" id="KW-1185">Reference proteome</keyword>
<dbReference type="InterPro" id="IPR011009">
    <property type="entry name" value="Kinase-like_dom_sf"/>
</dbReference>
<evidence type="ECO:0000256" key="1">
    <source>
        <dbReference type="ARBA" id="ARBA00004479"/>
    </source>
</evidence>
<comment type="caution">
    <text evidence="16">The sequence shown here is derived from an EMBL/GenBank/DDBJ whole genome shotgun (WGS) entry which is preliminary data.</text>
</comment>
<keyword evidence="5" id="KW-0732">Signal</keyword>
<evidence type="ECO:0000256" key="8">
    <source>
        <dbReference type="ARBA" id="ARBA00022840"/>
    </source>
</evidence>
<keyword evidence="10 13" id="KW-0472">Membrane</keyword>
<dbReference type="Gene3D" id="1.10.510.10">
    <property type="entry name" value="Transferase(Phosphotransferase) domain 1"/>
    <property type="match status" value="1"/>
</dbReference>
<dbReference type="PANTHER" id="PTHR27005:SF511">
    <property type="entry name" value="WALL-ASSOCIATED RECEPTOR KINASE 1-RELATED"/>
    <property type="match status" value="1"/>
</dbReference>
<dbReference type="InterPro" id="IPR045274">
    <property type="entry name" value="WAK-like"/>
</dbReference>
<evidence type="ECO:0000256" key="5">
    <source>
        <dbReference type="ARBA" id="ARBA00022729"/>
    </source>
</evidence>
<dbReference type="PANTHER" id="PTHR27005">
    <property type="entry name" value="WALL-ASSOCIATED RECEPTOR KINASE-LIKE 21"/>
    <property type="match status" value="1"/>
</dbReference>
<dbReference type="Pfam" id="PF08488">
    <property type="entry name" value="WAK"/>
    <property type="match status" value="1"/>
</dbReference>
<feature type="transmembrane region" description="Helical" evidence="13">
    <location>
        <begin position="171"/>
        <end position="196"/>
    </location>
</feature>
<evidence type="ECO:0000256" key="2">
    <source>
        <dbReference type="ARBA" id="ARBA00022527"/>
    </source>
</evidence>
<accession>A0ABR2F5K0</accession>
<keyword evidence="7" id="KW-0418">Kinase</keyword>
<reference evidence="16 17" key="1">
    <citation type="journal article" date="2024" name="G3 (Bethesda)">
        <title>Genome assembly of Hibiscus sabdariffa L. provides insights into metabolisms of medicinal natural products.</title>
        <authorList>
            <person name="Kim T."/>
        </authorList>
    </citation>
    <scope>NUCLEOTIDE SEQUENCE [LARGE SCALE GENOMIC DNA]</scope>
    <source>
        <strain evidence="16">TK-2024</strain>
        <tissue evidence="16">Old leaves</tissue>
    </source>
</reference>
<keyword evidence="2" id="KW-0723">Serine/threonine-protein kinase</keyword>
<evidence type="ECO:0000256" key="4">
    <source>
        <dbReference type="ARBA" id="ARBA00022692"/>
    </source>
</evidence>